<name>A0A0N0NRZ7_9EURO</name>
<evidence type="ECO:0000256" key="4">
    <source>
        <dbReference type="ARBA" id="ARBA00023242"/>
    </source>
</evidence>
<feature type="region of interest" description="Disordered" evidence="6">
    <location>
        <begin position="95"/>
        <end position="114"/>
    </location>
</feature>
<protein>
    <recommendedName>
        <fullName evidence="5">Ribosome biogenesis regulatory protein</fullName>
    </recommendedName>
</protein>
<evidence type="ECO:0000256" key="1">
    <source>
        <dbReference type="ARBA" id="ARBA00004123"/>
    </source>
</evidence>
<evidence type="ECO:0000256" key="2">
    <source>
        <dbReference type="ARBA" id="ARBA00010077"/>
    </source>
</evidence>
<comment type="similarity">
    <text evidence="2 5">Belongs to the RRS1 family.</text>
</comment>
<evidence type="ECO:0000256" key="6">
    <source>
        <dbReference type="SAM" id="MobiDB-lite"/>
    </source>
</evidence>
<dbReference type="GO" id="GO:0005634">
    <property type="term" value="C:nucleus"/>
    <property type="evidence" value="ECO:0007669"/>
    <property type="project" value="UniProtKB-SubCell"/>
</dbReference>
<dbReference type="EMBL" id="LFJN01000001">
    <property type="protein sequence ID" value="KPI45671.1"/>
    <property type="molecule type" value="Genomic_DNA"/>
</dbReference>
<feature type="compositionally biased region" description="Polar residues" evidence="6">
    <location>
        <begin position="9"/>
        <end position="20"/>
    </location>
</feature>
<gene>
    <name evidence="7" type="ORF">AB675_521</name>
</gene>
<feature type="region of interest" description="Disordered" evidence="6">
    <location>
        <begin position="1"/>
        <end position="20"/>
    </location>
</feature>
<organism evidence="7 8">
    <name type="scientific">Cyphellophora attinorum</name>
    <dbReference type="NCBI Taxonomy" id="1664694"/>
    <lineage>
        <taxon>Eukaryota</taxon>
        <taxon>Fungi</taxon>
        <taxon>Dikarya</taxon>
        <taxon>Ascomycota</taxon>
        <taxon>Pezizomycotina</taxon>
        <taxon>Eurotiomycetes</taxon>
        <taxon>Chaetothyriomycetidae</taxon>
        <taxon>Chaetothyriales</taxon>
        <taxon>Cyphellophoraceae</taxon>
        <taxon>Cyphellophora</taxon>
    </lineage>
</organism>
<evidence type="ECO:0000256" key="5">
    <source>
        <dbReference type="RuleBase" id="RU364132"/>
    </source>
</evidence>
<dbReference type="AlphaFoldDB" id="A0A0N0NRZ7"/>
<dbReference type="Pfam" id="PF04939">
    <property type="entry name" value="RRS1"/>
    <property type="match status" value="1"/>
</dbReference>
<evidence type="ECO:0000313" key="7">
    <source>
        <dbReference type="EMBL" id="KPI45671.1"/>
    </source>
</evidence>
<feature type="region of interest" description="Disordered" evidence="6">
    <location>
        <begin position="172"/>
        <end position="222"/>
    </location>
</feature>
<keyword evidence="3 5" id="KW-0690">Ribosome biogenesis</keyword>
<accession>A0A0N0NRZ7</accession>
<dbReference type="VEuPathDB" id="FungiDB:AB675_521"/>
<dbReference type="Proteomes" id="UP000038010">
    <property type="component" value="Unassembled WGS sequence"/>
</dbReference>
<reference evidence="7 8" key="1">
    <citation type="submission" date="2015-06" db="EMBL/GenBank/DDBJ databases">
        <title>Draft genome of the ant-associated black yeast Phialophora attae CBS 131958.</title>
        <authorList>
            <person name="Moreno L.F."/>
            <person name="Stielow B.J."/>
            <person name="de Hoog S."/>
            <person name="Vicente V.A."/>
            <person name="Weiss V.A."/>
            <person name="de Vries M."/>
            <person name="Cruz L.M."/>
            <person name="Souza E.M."/>
        </authorList>
    </citation>
    <scope>NUCLEOTIDE SEQUENCE [LARGE SCALE GENOMIC DNA]</scope>
    <source>
        <strain evidence="7 8">CBS 131958</strain>
    </source>
</reference>
<comment type="caution">
    <text evidence="7">The sequence shown here is derived from an EMBL/GenBank/DDBJ whole genome shotgun (WGS) entry which is preliminary data.</text>
</comment>
<dbReference type="STRING" id="1664694.A0A0N0NRZ7"/>
<evidence type="ECO:0000256" key="3">
    <source>
        <dbReference type="ARBA" id="ARBA00022517"/>
    </source>
</evidence>
<dbReference type="OrthoDB" id="28455at2759"/>
<keyword evidence="8" id="KW-1185">Reference proteome</keyword>
<keyword evidence="4 5" id="KW-0539">Nucleus</keyword>
<proteinExistence type="inferred from homology"/>
<dbReference type="GO" id="GO:0042254">
    <property type="term" value="P:ribosome biogenesis"/>
    <property type="evidence" value="ECO:0007669"/>
    <property type="project" value="UniProtKB-KW"/>
</dbReference>
<comment type="subcellular location">
    <subcellularLocation>
        <location evidence="1 5">Nucleus</location>
    </subcellularLocation>
</comment>
<dbReference type="GeneID" id="28737284"/>
<comment type="function">
    <text evidence="5">Involved in ribosomal large subunit assembly.</text>
</comment>
<feature type="compositionally biased region" description="Pro residues" evidence="6">
    <location>
        <begin position="95"/>
        <end position="112"/>
    </location>
</feature>
<evidence type="ECO:0000313" key="8">
    <source>
        <dbReference type="Proteomes" id="UP000038010"/>
    </source>
</evidence>
<dbReference type="InterPro" id="IPR007023">
    <property type="entry name" value="Ribosom_reg"/>
</dbReference>
<feature type="compositionally biased region" description="Basic and acidic residues" evidence="6">
    <location>
        <begin position="177"/>
        <end position="215"/>
    </location>
</feature>
<sequence>MPDTAMAEASTTLLSSQVSKPTPYTFTPSYLTTTDPNPLPATSQLLSLPRPDLESTLLQTARDGAQSLLTHLLTTPTVTITSTPSSLLMQLPPTPTGPLLPRRLPLPKPKPPTKWETFAKKKGIGKFGGSLKGGAALDERKKNLFYDEASGEWVKKWGYKGKNMQKEGEWLVELPDGDGKKGAQKNGGEEKSVRTEPKRERMERVRRQLRKERNNARRAAGR</sequence>
<dbReference type="RefSeq" id="XP_018005634.1">
    <property type="nucleotide sequence ID" value="XM_018145414.1"/>
</dbReference>